<evidence type="ECO:0000313" key="3">
    <source>
        <dbReference type="Proteomes" id="UP000315700"/>
    </source>
</evidence>
<sequence>MSPVSHEFVSSYRLPEFSVIDLRGRSQASRFAAQDAKTATLRSPSRIMRQLVIGTAFAIPGAVAGLLVGLFPHPVVNAALALIGAMAGMAIGAWIERR</sequence>
<keyword evidence="1" id="KW-0812">Transmembrane</keyword>
<dbReference type="EMBL" id="CP036271">
    <property type="protein sequence ID" value="QDT57129.1"/>
    <property type="molecule type" value="Genomic_DNA"/>
</dbReference>
<evidence type="ECO:0000313" key="2">
    <source>
        <dbReference type="EMBL" id="QDT57129.1"/>
    </source>
</evidence>
<keyword evidence="1" id="KW-1133">Transmembrane helix</keyword>
<evidence type="ECO:0000256" key="1">
    <source>
        <dbReference type="SAM" id="Phobius"/>
    </source>
</evidence>
<dbReference type="InParanoid" id="A0A517SLX6"/>
<dbReference type="Proteomes" id="UP000315700">
    <property type="component" value="Chromosome"/>
</dbReference>
<organism evidence="2 3">
    <name type="scientific">Caulifigura coniformis</name>
    <dbReference type="NCBI Taxonomy" id="2527983"/>
    <lineage>
        <taxon>Bacteria</taxon>
        <taxon>Pseudomonadati</taxon>
        <taxon>Planctomycetota</taxon>
        <taxon>Planctomycetia</taxon>
        <taxon>Planctomycetales</taxon>
        <taxon>Planctomycetaceae</taxon>
        <taxon>Caulifigura</taxon>
    </lineage>
</organism>
<proteinExistence type="predicted"/>
<gene>
    <name evidence="2" type="ORF">Pan44_51950</name>
</gene>
<name>A0A517SLX6_9PLAN</name>
<accession>A0A517SLX6</accession>
<evidence type="ECO:0008006" key="4">
    <source>
        <dbReference type="Google" id="ProtNLM"/>
    </source>
</evidence>
<reference evidence="2 3" key="1">
    <citation type="submission" date="2019-02" db="EMBL/GenBank/DDBJ databases">
        <title>Deep-cultivation of Planctomycetes and their phenomic and genomic characterization uncovers novel biology.</title>
        <authorList>
            <person name="Wiegand S."/>
            <person name="Jogler M."/>
            <person name="Boedeker C."/>
            <person name="Pinto D."/>
            <person name="Vollmers J."/>
            <person name="Rivas-Marin E."/>
            <person name="Kohn T."/>
            <person name="Peeters S.H."/>
            <person name="Heuer A."/>
            <person name="Rast P."/>
            <person name="Oberbeckmann S."/>
            <person name="Bunk B."/>
            <person name="Jeske O."/>
            <person name="Meyerdierks A."/>
            <person name="Storesund J.E."/>
            <person name="Kallscheuer N."/>
            <person name="Luecker S."/>
            <person name="Lage O.M."/>
            <person name="Pohl T."/>
            <person name="Merkel B.J."/>
            <person name="Hornburger P."/>
            <person name="Mueller R.-W."/>
            <person name="Bruemmer F."/>
            <person name="Labrenz M."/>
            <person name="Spormann A.M."/>
            <person name="Op den Camp H."/>
            <person name="Overmann J."/>
            <person name="Amann R."/>
            <person name="Jetten M.S.M."/>
            <person name="Mascher T."/>
            <person name="Medema M.H."/>
            <person name="Devos D.P."/>
            <person name="Kaster A.-K."/>
            <person name="Ovreas L."/>
            <person name="Rohde M."/>
            <person name="Galperin M.Y."/>
            <person name="Jogler C."/>
        </authorList>
    </citation>
    <scope>NUCLEOTIDE SEQUENCE [LARGE SCALE GENOMIC DNA]</scope>
    <source>
        <strain evidence="2 3">Pan44</strain>
    </source>
</reference>
<protein>
    <recommendedName>
        <fullName evidence="4">Positive regulator of sigma(E), RseC/MucC</fullName>
    </recommendedName>
</protein>
<keyword evidence="3" id="KW-1185">Reference proteome</keyword>
<feature type="transmembrane region" description="Helical" evidence="1">
    <location>
        <begin position="51"/>
        <end position="71"/>
    </location>
</feature>
<dbReference type="KEGG" id="ccos:Pan44_51950"/>
<keyword evidence="1" id="KW-0472">Membrane</keyword>
<dbReference type="AlphaFoldDB" id="A0A517SLX6"/>
<feature type="transmembrane region" description="Helical" evidence="1">
    <location>
        <begin position="77"/>
        <end position="95"/>
    </location>
</feature>